<dbReference type="EMBL" id="JAADJZ010000004">
    <property type="protein sequence ID" value="KAF2876045.1"/>
    <property type="molecule type" value="Genomic_DNA"/>
</dbReference>
<dbReference type="Pfam" id="PF04389">
    <property type="entry name" value="Peptidase_M28"/>
    <property type="match status" value="1"/>
</dbReference>
<feature type="domain" description="PA" evidence="3">
    <location>
        <begin position="369"/>
        <end position="447"/>
    </location>
</feature>
<evidence type="ECO:0008006" key="8">
    <source>
        <dbReference type="Google" id="ProtNLM"/>
    </source>
</evidence>
<comment type="caution">
    <text evidence="6">The sequence shown here is derived from an EMBL/GenBank/DDBJ whole genome shotgun (WGS) entry which is preliminary data.</text>
</comment>
<dbReference type="InterPro" id="IPR007484">
    <property type="entry name" value="Peptidase_M28"/>
</dbReference>
<accession>A0A7C8MVH8</accession>
<evidence type="ECO:0000256" key="1">
    <source>
        <dbReference type="ARBA" id="ARBA00005634"/>
    </source>
</evidence>
<keyword evidence="7" id="KW-1185">Reference proteome</keyword>
<feature type="region of interest" description="Disordered" evidence="2">
    <location>
        <begin position="132"/>
        <end position="176"/>
    </location>
</feature>
<dbReference type="Pfam" id="PF04253">
    <property type="entry name" value="TFR_dimer"/>
    <property type="match status" value="1"/>
</dbReference>
<dbReference type="SUPFAM" id="SSF52025">
    <property type="entry name" value="PA domain"/>
    <property type="match status" value="1"/>
</dbReference>
<dbReference type="CDD" id="cd02121">
    <property type="entry name" value="PA_GCPII_like"/>
    <property type="match status" value="1"/>
</dbReference>
<dbReference type="Gene3D" id="3.40.630.10">
    <property type="entry name" value="Zn peptidases"/>
    <property type="match status" value="1"/>
</dbReference>
<feature type="compositionally biased region" description="Low complexity" evidence="2">
    <location>
        <begin position="132"/>
        <end position="175"/>
    </location>
</feature>
<dbReference type="Gene3D" id="3.50.30.30">
    <property type="match status" value="1"/>
</dbReference>
<name>A0A7C8MVH8_9PLEO</name>
<feature type="compositionally biased region" description="Polar residues" evidence="2">
    <location>
        <begin position="451"/>
        <end position="463"/>
    </location>
</feature>
<organism evidence="6 7">
    <name type="scientific">Massariosphaeria phaeospora</name>
    <dbReference type="NCBI Taxonomy" id="100035"/>
    <lineage>
        <taxon>Eukaryota</taxon>
        <taxon>Fungi</taxon>
        <taxon>Dikarya</taxon>
        <taxon>Ascomycota</taxon>
        <taxon>Pezizomycotina</taxon>
        <taxon>Dothideomycetes</taxon>
        <taxon>Pleosporomycetidae</taxon>
        <taxon>Pleosporales</taxon>
        <taxon>Pleosporales incertae sedis</taxon>
        <taxon>Massariosphaeria</taxon>
    </lineage>
</organism>
<dbReference type="InterPro" id="IPR046450">
    <property type="entry name" value="PA_dom_sf"/>
</dbReference>
<dbReference type="FunFam" id="3.40.630.10:FF:000101">
    <property type="entry name" value="N-acetylated alpha-linked acidic dipeptidase like 1"/>
    <property type="match status" value="1"/>
</dbReference>
<dbReference type="PANTHER" id="PTHR10404:SF46">
    <property type="entry name" value="VACUOLAR PROTEIN SORTING-ASSOCIATED PROTEIN 70"/>
    <property type="match status" value="1"/>
</dbReference>
<feature type="domain" description="Peptidase M28" evidence="5">
    <location>
        <begin position="562"/>
        <end position="749"/>
    </location>
</feature>
<dbReference type="InterPro" id="IPR007365">
    <property type="entry name" value="TFR-like_dimer_dom"/>
</dbReference>
<dbReference type="InterPro" id="IPR036757">
    <property type="entry name" value="TFR-like_dimer_dom_sf"/>
</dbReference>
<evidence type="ECO:0000259" key="5">
    <source>
        <dbReference type="Pfam" id="PF04389"/>
    </source>
</evidence>
<evidence type="ECO:0000259" key="3">
    <source>
        <dbReference type="Pfam" id="PF02225"/>
    </source>
</evidence>
<feature type="region of interest" description="Disordered" evidence="2">
    <location>
        <begin position="445"/>
        <end position="484"/>
    </location>
</feature>
<dbReference type="FunFam" id="3.50.30.30:FF:000008">
    <property type="entry name" value="Glutamate carboxypeptidase 2"/>
    <property type="match status" value="1"/>
</dbReference>
<proteinExistence type="inferred from homology"/>
<dbReference type="OrthoDB" id="5841748at2759"/>
<sequence>MPALAPRPAAATPSIIWCPESTLQISNDCSCIGYAPSKRRRCTIRISQSNRSNVDAILYKISLREPEPEALRAQLLDLAHCALCVRYHQGQAVGIVDKWVARIQEAYPETEDDEEEEVVSVVSRSSSTTTMAISASSGASSVTTQTTASSTSTRFPRSIRTIPSRSNTSSSTRASLDPFSAYDFESESLRQTIATMQETLRMARGGVEDAQTLGNDEPDLVPVSASRVSSLDVDPVSASRVSTLDLDHVSASPLQTLLSTTPDASKAREWSQYYTAGPHLAGKNLSQALWTKERWVEFGVENTQIVDYDVYVNYPHGHRLALLEKSRDGADWQVAYEARLEEDVLDDDATSGLADRIPTFHGYSASGNVTAPYVYVNYGTYKDFEELQAANISLAGNIALARYGGVFRGLKVKRAQELGMVGVVMYTDPGDDGEVTEYNGYAAYPDGPARQPSSVQRGSTQFLSFAPGDPTTPGYPSKPGAPRQPVDHAIPSIPSLPISYQDALPLLQALNGHGPKSSAFNKYWQGGGLGYKGVDYSIGPSPAGWALNLVNEQEYVTTPMWNVIGIINGTIPDEVVVLGNHRDAWVAGGAGDPNSGSAALNEVVRAFGLAVQAGWRPLRTIVFASWDGEEYGLIGSTEWVEEFLPWLAQSTIAYLNVDVGAVGPNLVVAAAPLLNKALIETLDLIQSPNQTTPGQTVGDVWNKQIRTMGSGSDFTAFQDFAGIPSLDVGFGPGPDSAVYHYHSNYDSFAWMQRFGDRGFHYHATVAKLWALLAAKLVETPVIPLNATDYSTALGVYVDAVKRKARAADFPLSPVLLAALDSALARLHDAATAHDSLGAVLLQRVVDDDIPWWKPWEKVKLYYDVRVVNTKYKLLERRFLHAEGLDGRPWFKHVVFAPGKWTGYSGATLPGIGEAVEERDAEAAAKWVGIVTGRVEGAAGWLEG</sequence>
<dbReference type="PANTHER" id="PTHR10404">
    <property type="entry name" value="N-ACETYLATED-ALPHA-LINKED ACIDIC DIPEPTIDASE"/>
    <property type="match status" value="1"/>
</dbReference>
<protein>
    <recommendedName>
        <fullName evidence="8">Zn-dependent exopeptidase</fullName>
    </recommendedName>
</protein>
<dbReference type="InterPro" id="IPR039373">
    <property type="entry name" value="Peptidase_M28B"/>
</dbReference>
<dbReference type="CDD" id="cd08022">
    <property type="entry name" value="M28_PSMA_like"/>
    <property type="match status" value="1"/>
</dbReference>
<dbReference type="Proteomes" id="UP000481861">
    <property type="component" value="Unassembled WGS sequence"/>
</dbReference>
<dbReference type="Gene3D" id="1.20.930.40">
    <property type="entry name" value="Transferrin receptor-like, dimerisation domain"/>
    <property type="match status" value="1"/>
</dbReference>
<dbReference type="SUPFAM" id="SSF47672">
    <property type="entry name" value="Transferrin receptor-like dimerisation domain"/>
    <property type="match status" value="1"/>
</dbReference>
<reference evidence="6 7" key="1">
    <citation type="submission" date="2020-01" db="EMBL/GenBank/DDBJ databases">
        <authorList>
            <consortium name="DOE Joint Genome Institute"/>
            <person name="Haridas S."/>
            <person name="Albert R."/>
            <person name="Binder M."/>
            <person name="Bloem J."/>
            <person name="Labutti K."/>
            <person name="Salamov A."/>
            <person name="Andreopoulos B."/>
            <person name="Baker S.E."/>
            <person name="Barry K."/>
            <person name="Bills G."/>
            <person name="Bluhm B.H."/>
            <person name="Cannon C."/>
            <person name="Castanera R."/>
            <person name="Culley D.E."/>
            <person name="Daum C."/>
            <person name="Ezra D."/>
            <person name="Gonzalez J.B."/>
            <person name="Henrissat B."/>
            <person name="Kuo A."/>
            <person name="Liang C."/>
            <person name="Lipzen A."/>
            <person name="Lutzoni F."/>
            <person name="Magnuson J."/>
            <person name="Mondo S."/>
            <person name="Nolan M."/>
            <person name="Ohm R."/>
            <person name="Pangilinan J."/>
            <person name="Park H.-J.H."/>
            <person name="Ramirez L."/>
            <person name="Alfaro M."/>
            <person name="Sun H."/>
            <person name="Tritt A."/>
            <person name="Yoshinaga Y."/>
            <person name="Zwiers L.-H.L."/>
            <person name="Turgeon B.G."/>
            <person name="Goodwin S.B."/>
            <person name="Spatafora J.W."/>
            <person name="Crous P.W."/>
            <person name="Grigoriev I.V."/>
        </authorList>
    </citation>
    <scope>NUCLEOTIDE SEQUENCE [LARGE SCALE GENOMIC DNA]</scope>
    <source>
        <strain evidence="6 7">CBS 611.86</strain>
    </source>
</reference>
<evidence type="ECO:0000256" key="2">
    <source>
        <dbReference type="SAM" id="MobiDB-lite"/>
    </source>
</evidence>
<dbReference type="InterPro" id="IPR003137">
    <property type="entry name" value="PA_domain"/>
</dbReference>
<dbReference type="SUPFAM" id="SSF53187">
    <property type="entry name" value="Zn-dependent exopeptidases"/>
    <property type="match status" value="1"/>
</dbReference>
<gene>
    <name evidence="6" type="ORF">BDV95DRAFT_603430</name>
</gene>
<dbReference type="Pfam" id="PF02225">
    <property type="entry name" value="PA"/>
    <property type="match status" value="1"/>
</dbReference>
<dbReference type="GO" id="GO:0004180">
    <property type="term" value="F:carboxypeptidase activity"/>
    <property type="evidence" value="ECO:0007669"/>
    <property type="project" value="TreeGrafter"/>
</dbReference>
<evidence type="ECO:0000313" key="7">
    <source>
        <dbReference type="Proteomes" id="UP000481861"/>
    </source>
</evidence>
<feature type="domain" description="Transferrin receptor-like dimerisation" evidence="4">
    <location>
        <begin position="816"/>
        <end position="941"/>
    </location>
</feature>
<comment type="similarity">
    <text evidence="1">Belongs to the peptidase M28 family. M28B subfamily.</text>
</comment>
<evidence type="ECO:0000259" key="4">
    <source>
        <dbReference type="Pfam" id="PF04253"/>
    </source>
</evidence>
<dbReference type="AlphaFoldDB" id="A0A7C8MVH8"/>
<evidence type="ECO:0000313" key="6">
    <source>
        <dbReference type="EMBL" id="KAF2876045.1"/>
    </source>
</evidence>